<dbReference type="STRING" id="1120989.SAMN02745227_01114"/>
<keyword evidence="12" id="KW-1185">Reference proteome</keyword>
<reference evidence="12" key="1">
    <citation type="submission" date="2016-11" db="EMBL/GenBank/DDBJ databases">
        <authorList>
            <person name="Varghese N."/>
            <person name="Submissions S."/>
        </authorList>
    </citation>
    <scope>NUCLEOTIDE SEQUENCE [LARGE SCALE GENOMIC DNA]</scope>
    <source>
        <strain evidence="12">DSM 14826</strain>
    </source>
</reference>
<organism evidence="11 12">
    <name type="scientific">Anaerobranca californiensis DSM 14826</name>
    <dbReference type="NCBI Taxonomy" id="1120989"/>
    <lineage>
        <taxon>Bacteria</taxon>
        <taxon>Bacillati</taxon>
        <taxon>Bacillota</taxon>
        <taxon>Clostridia</taxon>
        <taxon>Eubacteriales</taxon>
        <taxon>Proteinivoracaceae</taxon>
        <taxon>Anaerobranca</taxon>
    </lineage>
</organism>
<evidence type="ECO:0000256" key="8">
    <source>
        <dbReference type="ARBA" id="ARBA00049244"/>
    </source>
</evidence>
<evidence type="ECO:0000256" key="1">
    <source>
        <dbReference type="ARBA" id="ARBA00012417"/>
    </source>
</evidence>
<comment type="catalytic activity">
    <reaction evidence="8">
        <text>DNA(n) + a 2'-deoxyribonucleoside 5'-triphosphate = DNA(n+1) + diphosphate</text>
        <dbReference type="Rhea" id="RHEA:22508"/>
        <dbReference type="Rhea" id="RHEA-COMP:17339"/>
        <dbReference type="Rhea" id="RHEA-COMP:17340"/>
        <dbReference type="ChEBI" id="CHEBI:33019"/>
        <dbReference type="ChEBI" id="CHEBI:61560"/>
        <dbReference type="ChEBI" id="CHEBI:173112"/>
        <dbReference type="EC" id="2.7.7.7"/>
    </reaction>
</comment>
<dbReference type="PANTHER" id="PTHR34388">
    <property type="entry name" value="DNA POLYMERASE III SUBUNIT DELTA"/>
    <property type="match status" value="1"/>
</dbReference>
<dbReference type="Pfam" id="PF21694">
    <property type="entry name" value="DNA_pol3_delta_C"/>
    <property type="match status" value="1"/>
</dbReference>
<keyword evidence="3" id="KW-0808">Transferase</keyword>
<evidence type="ECO:0000259" key="10">
    <source>
        <dbReference type="Pfam" id="PF21694"/>
    </source>
</evidence>
<name>A0A1M6NGK5_9FIRM</name>
<dbReference type="Gene3D" id="1.10.8.60">
    <property type="match status" value="1"/>
</dbReference>
<dbReference type="SUPFAM" id="SSF52540">
    <property type="entry name" value="P-loop containing nucleoside triphosphate hydrolases"/>
    <property type="match status" value="1"/>
</dbReference>
<evidence type="ECO:0000313" key="12">
    <source>
        <dbReference type="Proteomes" id="UP000243547"/>
    </source>
</evidence>
<keyword evidence="6" id="KW-0239">DNA-directed DNA polymerase</keyword>
<dbReference type="InterPro" id="IPR010372">
    <property type="entry name" value="DNA_pol3_delta_N"/>
</dbReference>
<proteinExistence type="inferred from homology"/>
<dbReference type="EMBL" id="FRAI01000010">
    <property type="protein sequence ID" value="SHJ94743.1"/>
    <property type="molecule type" value="Genomic_DNA"/>
</dbReference>
<dbReference type="InterPro" id="IPR027417">
    <property type="entry name" value="P-loop_NTPase"/>
</dbReference>
<dbReference type="AlphaFoldDB" id="A0A1M6NGK5"/>
<evidence type="ECO:0000256" key="5">
    <source>
        <dbReference type="ARBA" id="ARBA00022705"/>
    </source>
</evidence>
<gene>
    <name evidence="11" type="ORF">SAMN02745227_01114</name>
</gene>
<evidence type="ECO:0000259" key="9">
    <source>
        <dbReference type="Pfam" id="PF06144"/>
    </source>
</evidence>
<keyword evidence="5" id="KW-0235">DNA replication</keyword>
<comment type="similarity">
    <text evidence="7">Belongs to the DNA polymerase HolA subunit family.</text>
</comment>
<feature type="domain" description="DNA polymerase III delta N-terminal" evidence="9">
    <location>
        <begin position="4"/>
        <end position="121"/>
    </location>
</feature>
<dbReference type="RefSeq" id="WP_072906986.1">
    <property type="nucleotide sequence ID" value="NZ_FRAI01000010.1"/>
</dbReference>
<evidence type="ECO:0000256" key="7">
    <source>
        <dbReference type="ARBA" id="ARBA00034754"/>
    </source>
</evidence>
<evidence type="ECO:0000256" key="6">
    <source>
        <dbReference type="ARBA" id="ARBA00022932"/>
    </source>
</evidence>
<dbReference type="Gene3D" id="1.20.272.10">
    <property type="match status" value="1"/>
</dbReference>
<dbReference type="EC" id="2.7.7.7" evidence="1"/>
<dbReference type="Proteomes" id="UP000243547">
    <property type="component" value="Unassembled WGS sequence"/>
</dbReference>
<dbReference type="GO" id="GO:0006261">
    <property type="term" value="P:DNA-templated DNA replication"/>
    <property type="evidence" value="ECO:0007669"/>
    <property type="project" value="TreeGrafter"/>
</dbReference>
<dbReference type="InterPro" id="IPR048466">
    <property type="entry name" value="DNA_pol3_delta-like_C"/>
</dbReference>
<evidence type="ECO:0000256" key="2">
    <source>
        <dbReference type="ARBA" id="ARBA00017703"/>
    </source>
</evidence>
<dbReference type="InterPro" id="IPR008921">
    <property type="entry name" value="DNA_pol3_clamp-load_cplx_C"/>
</dbReference>
<keyword evidence="4" id="KW-0548">Nucleotidyltransferase</keyword>
<sequence length="326" mass="37721">MSVYLLYGNEPYLINNKLQQIIDETFKNGVEMKEYNIDVLTSDEVFTKYLEALETLPFMSEKRMVIFKGCELFKQKAGKREEEISQYLEDFIKKKLKDTVIVIVEGEKIDKKKSLYKTISNFGEVFEGNQLKPYELKNWIREKFQNENKSISPKLIEYLANNLPNDLYLVENELNKLLSYVGEKKVIESEDLVICSFTVMENIFKLIDHIIYRDLMAALSTLKTMLQDGEPPMIILYMIIKQVRNIAKVKSLISKGYTTKQIGELIGVTNSYALAQLVKQSNEFTVNSIKTSLEIVADYEIKIKTGALDYHIGLELLISNLNLIER</sequence>
<evidence type="ECO:0000256" key="4">
    <source>
        <dbReference type="ARBA" id="ARBA00022695"/>
    </source>
</evidence>
<dbReference type="Gene3D" id="3.40.50.300">
    <property type="entry name" value="P-loop containing nucleotide triphosphate hydrolases"/>
    <property type="match status" value="1"/>
</dbReference>
<dbReference type="GO" id="GO:0003677">
    <property type="term" value="F:DNA binding"/>
    <property type="evidence" value="ECO:0007669"/>
    <property type="project" value="InterPro"/>
</dbReference>
<dbReference type="InterPro" id="IPR005790">
    <property type="entry name" value="DNA_polIII_delta"/>
</dbReference>
<dbReference type="NCBIfam" id="TIGR01128">
    <property type="entry name" value="holA"/>
    <property type="match status" value="1"/>
</dbReference>
<protein>
    <recommendedName>
        <fullName evidence="2">DNA polymerase III subunit delta</fullName>
        <ecNumber evidence="1">2.7.7.7</ecNumber>
    </recommendedName>
</protein>
<dbReference type="Pfam" id="PF06144">
    <property type="entry name" value="DNA_pol3_delta"/>
    <property type="match status" value="1"/>
</dbReference>
<evidence type="ECO:0000313" key="11">
    <source>
        <dbReference type="EMBL" id="SHJ94743.1"/>
    </source>
</evidence>
<feature type="domain" description="DNA polymerase III delta subunit-like C-terminal" evidence="10">
    <location>
        <begin position="201"/>
        <end position="320"/>
    </location>
</feature>
<dbReference type="SUPFAM" id="SSF48019">
    <property type="entry name" value="post-AAA+ oligomerization domain-like"/>
    <property type="match status" value="1"/>
</dbReference>
<accession>A0A1M6NGK5</accession>
<dbReference type="PANTHER" id="PTHR34388:SF1">
    <property type="entry name" value="DNA POLYMERASE III SUBUNIT DELTA"/>
    <property type="match status" value="1"/>
</dbReference>
<dbReference type="GO" id="GO:0009360">
    <property type="term" value="C:DNA polymerase III complex"/>
    <property type="evidence" value="ECO:0007669"/>
    <property type="project" value="InterPro"/>
</dbReference>
<dbReference type="GO" id="GO:0003887">
    <property type="term" value="F:DNA-directed DNA polymerase activity"/>
    <property type="evidence" value="ECO:0007669"/>
    <property type="project" value="UniProtKB-KW"/>
</dbReference>
<dbReference type="OrthoDB" id="9775929at2"/>
<evidence type="ECO:0000256" key="3">
    <source>
        <dbReference type="ARBA" id="ARBA00022679"/>
    </source>
</evidence>